<protein>
    <recommendedName>
        <fullName evidence="1">ChrR-like cupin domain-containing protein</fullName>
    </recommendedName>
</protein>
<dbReference type="SUPFAM" id="SSF51182">
    <property type="entry name" value="RmlC-like cupins"/>
    <property type="match status" value="1"/>
</dbReference>
<dbReference type="InterPro" id="IPR011051">
    <property type="entry name" value="RmlC_Cupin_sf"/>
</dbReference>
<dbReference type="AlphaFoldDB" id="A0A381PMF0"/>
<feature type="domain" description="ChrR-like cupin" evidence="1">
    <location>
        <begin position="13"/>
        <end position="105"/>
    </location>
</feature>
<dbReference type="Gene3D" id="2.60.120.10">
    <property type="entry name" value="Jelly Rolls"/>
    <property type="match status" value="1"/>
</dbReference>
<dbReference type="InterPro" id="IPR014710">
    <property type="entry name" value="RmlC-like_jellyroll"/>
</dbReference>
<name>A0A381PMF0_9ZZZZ</name>
<reference evidence="2" key="1">
    <citation type="submission" date="2018-05" db="EMBL/GenBank/DDBJ databases">
        <authorList>
            <person name="Lanie J.A."/>
            <person name="Ng W.-L."/>
            <person name="Kazmierczak K.M."/>
            <person name="Andrzejewski T.M."/>
            <person name="Davidsen T.M."/>
            <person name="Wayne K.J."/>
            <person name="Tettelin H."/>
            <person name="Glass J.I."/>
            <person name="Rusch D."/>
            <person name="Podicherti R."/>
            <person name="Tsui H.-C.T."/>
            <person name="Winkler M.E."/>
        </authorList>
    </citation>
    <scope>NUCLEOTIDE SEQUENCE</scope>
</reference>
<evidence type="ECO:0000313" key="2">
    <source>
        <dbReference type="EMBL" id="SUZ67658.1"/>
    </source>
</evidence>
<dbReference type="Pfam" id="PF12973">
    <property type="entry name" value="Cupin_7"/>
    <property type="match status" value="1"/>
</dbReference>
<evidence type="ECO:0000259" key="1">
    <source>
        <dbReference type="Pfam" id="PF12973"/>
    </source>
</evidence>
<accession>A0A381PMF0</accession>
<proteinExistence type="predicted"/>
<gene>
    <name evidence="2" type="ORF">METZ01_LOCUS20512</name>
</gene>
<dbReference type="InterPro" id="IPR025979">
    <property type="entry name" value="ChrR-like_cupin_dom"/>
</dbReference>
<sequence length="125" mass="14042">MGASDNPLELRSLYVDPNTMEWSASEFVGIEHKVLWSDPQSGRSTILFKLDPGAVVPAHEHMDIEQTWVISGTFEDHEGKALPGHYIWRPAGNRHEARSVDGAVILGFFLKPNKFDLGSKFYTED</sequence>
<dbReference type="EMBL" id="UINC01001017">
    <property type="protein sequence ID" value="SUZ67658.1"/>
    <property type="molecule type" value="Genomic_DNA"/>
</dbReference>
<organism evidence="2">
    <name type="scientific">marine metagenome</name>
    <dbReference type="NCBI Taxonomy" id="408172"/>
    <lineage>
        <taxon>unclassified sequences</taxon>
        <taxon>metagenomes</taxon>
        <taxon>ecological metagenomes</taxon>
    </lineage>
</organism>